<dbReference type="SMART" id="SM00220">
    <property type="entry name" value="S_TKc"/>
    <property type="match status" value="1"/>
</dbReference>
<evidence type="ECO:0000256" key="4">
    <source>
        <dbReference type="ARBA" id="ARBA00022777"/>
    </source>
</evidence>
<evidence type="ECO:0000313" key="9">
    <source>
        <dbReference type="Proteomes" id="UP000485058"/>
    </source>
</evidence>
<dbReference type="InterPro" id="IPR011009">
    <property type="entry name" value="Kinase-like_dom_sf"/>
</dbReference>
<feature type="domain" description="AGC-kinase C-terminal" evidence="7">
    <location>
        <begin position="224"/>
        <end position="251"/>
    </location>
</feature>
<dbReference type="InterPro" id="IPR000719">
    <property type="entry name" value="Prot_kinase_dom"/>
</dbReference>
<evidence type="ECO:0000259" key="7">
    <source>
        <dbReference type="PROSITE" id="PS51285"/>
    </source>
</evidence>
<keyword evidence="1" id="KW-0723">Serine/threonine-protein kinase</keyword>
<accession>A0A6A0A221</accession>
<evidence type="ECO:0000256" key="2">
    <source>
        <dbReference type="ARBA" id="ARBA00022679"/>
    </source>
</evidence>
<evidence type="ECO:0000313" key="8">
    <source>
        <dbReference type="EMBL" id="GFH26779.1"/>
    </source>
</evidence>
<comment type="caution">
    <text evidence="8">The sequence shown here is derived from an EMBL/GenBank/DDBJ whole genome shotgun (WGS) entry which is preliminary data.</text>
</comment>
<dbReference type="Pfam" id="PF00069">
    <property type="entry name" value="Pkinase"/>
    <property type="match status" value="1"/>
</dbReference>
<dbReference type="Gene3D" id="3.30.200.20">
    <property type="entry name" value="Phosphorylase Kinase, domain 1"/>
    <property type="match status" value="1"/>
</dbReference>
<dbReference type="SUPFAM" id="SSF56112">
    <property type="entry name" value="Protein kinase-like (PK-like)"/>
    <property type="match status" value="1"/>
</dbReference>
<protein>
    <recommendedName>
        <fullName evidence="10">Protein kinase domain-containing protein</fullName>
    </recommendedName>
</protein>
<dbReference type="PROSITE" id="PS50011">
    <property type="entry name" value="PROTEIN_KINASE_DOM"/>
    <property type="match status" value="1"/>
</dbReference>
<dbReference type="EMBL" id="BLLF01003237">
    <property type="protein sequence ID" value="GFH26779.1"/>
    <property type="molecule type" value="Genomic_DNA"/>
</dbReference>
<dbReference type="AlphaFoldDB" id="A0A6A0A221"/>
<dbReference type="FunFam" id="1.10.510.10:FF:000210">
    <property type="entry name" value="Non-specific serine/threonine protein kinase"/>
    <property type="match status" value="1"/>
</dbReference>
<keyword evidence="9" id="KW-1185">Reference proteome</keyword>
<dbReference type="Proteomes" id="UP000485058">
    <property type="component" value="Unassembled WGS sequence"/>
</dbReference>
<keyword evidence="5" id="KW-0067">ATP-binding</keyword>
<dbReference type="PROSITE" id="PS00108">
    <property type="entry name" value="PROTEIN_KINASE_ST"/>
    <property type="match status" value="1"/>
</dbReference>
<keyword evidence="3" id="KW-0547">Nucleotide-binding</keyword>
<reference evidence="8 9" key="1">
    <citation type="submission" date="2020-02" db="EMBL/GenBank/DDBJ databases">
        <title>Draft genome sequence of Haematococcus lacustris strain NIES-144.</title>
        <authorList>
            <person name="Morimoto D."/>
            <person name="Nakagawa S."/>
            <person name="Yoshida T."/>
            <person name="Sawayama S."/>
        </authorList>
    </citation>
    <scope>NUCLEOTIDE SEQUENCE [LARGE SCALE GENOMIC DNA]</scope>
    <source>
        <strain evidence="8 9">NIES-144</strain>
    </source>
</reference>
<dbReference type="PROSITE" id="PS51285">
    <property type="entry name" value="AGC_KINASE_CTER"/>
    <property type="match status" value="1"/>
</dbReference>
<gene>
    <name evidence="8" type="ORF">HaLaN_24986</name>
</gene>
<dbReference type="GO" id="GO:0004691">
    <property type="term" value="F:cAMP-dependent protein kinase activity"/>
    <property type="evidence" value="ECO:0007669"/>
    <property type="project" value="TreeGrafter"/>
</dbReference>
<evidence type="ECO:0000259" key="6">
    <source>
        <dbReference type="PROSITE" id="PS50011"/>
    </source>
</evidence>
<evidence type="ECO:0000256" key="1">
    <source>
        <dbReference type="ARBA" id="ARBA00022527"/>
    </source>
</evidence>
<keyword evidence="2" id="KW-0808">Transferase</keyword>
<proteinExistence type="predicted"/>
<feature type="domain" description="Protein kinase" evidence="6">
    <location>
        <begin position="1"/>
        <end position="223"/>
    </location>
</feature>
<evidence type="ECO:0008006" key="10">
    <source>
        <dbReference type="Google" id="ProtNLM"/>
    </source>
</evidence>
<name>A0A6A0A221_HAELA</name>
<evidence type="ECO:0000256" key="3">
    <source>
        <dbReference type="ARBA" id="ARBA00022741"/>
    </source>
</evidence>
<feature type="non-terminal residue" evidence="8">
    <location>
        <position position="251"/>
    </location>
</feature>
<dbReference type="Gene3D" id="1.10.510.10">
    <property type="entry name" value="Transferase(Phosphotransferase) domain 1"/>
    <property type="match status" value="1"/>
</dbReference>
<dbReference type="PANTHER" id="PTHR24353:SF37">
    <property type="entry name" value="CAMP-DEPENDENT PROTEIN KINASE CATALYTIC SUBUNIT PRKX"/>
    <property type="match status" value="1"/>
</dbReference>
<dbReference type="GO" id="GO:0005952">
    <property type="term" value="C:cAMP-dependent protein kinase complex"/>
    <property type="evidence" value="ECO:0007669"/>
    <property type="project" value="TreeGrafter"/>
</dbReference>
<dbReference type="InterPro" id="IPR008271">
    <property type="entry name" value="Ser/Thr_kinase_AS"/>
</dbReference>
<evidence type="ECO:0000256" key="5">
    <source>
        <dbReference type="ARBA" id="ARBA00022840"/>
    </source>
</evidence>
<dbReference type="GO" id="GO:0005524">
    <property type="term" value="F:ATP binding"/>
    <property type="evidence" value="ECO:0007669"/>
    <property type="project" value="UniProtKB-KW"/>
</dbReference>
<dbReference type="PANTHER" id="PTHR24353">
    <property type="entry name" value="CYCLIC NUCLEOTIDE-DEPENDENT PROTEIN KINASE"/>
    <property type="match status" value="1"/>
</dbReference>
<dbReference type="InterPro" id="IPR000961">
    <property type="entry name" value="AGC-kinase_C"/>
</dbReference>
<keyword evidence="4" id="KW-0418">Kinase</keyword>
<sequence>FVQEQGLVAHIKREKNTMLECRSPFLVNLHGTSQDDQTLYMMMDAVMGGELFGYLQTRTRPLDEAHARFYAASVVCGLQYLHDKELVYRDLKPENLLIDLQGYVKMADFGFVKNVKRGTKTYTLCGTPEYLAPEIIMNKGHNASADWWALGVLIFELVAGLPPFMHQDRLCMFRKACARELTWPKHFSGSLKSLLDRLLDPNPLYRIGSGRAGAGEIRTHPWFAGFDWEGFQARRLPAPYMPKQPAHPGDP</sequence>
<feature type="non-terminal residue" evidence="8">
    <location>
        <position position="1"/>
    </location>
</feature>
<organism evidence="8 9">
    <name type="scientific">Haematococcus lacustris</name>
    <name type="common">Green alga</name>
    <name type="synonym">Haematococcus pluvialis</name>
    <dbReference type="NCBI Taxonomy" id="44745"/>
    <lineage>
        <taxon>Eukaryota</taxon>
        <taxon>Viridiplantae</taxon>
        <taxon>Chlorophyta</taxon>
        <taxon>core chlorophytes</taxon>
        <taxon>Chlorophyceae</taxon>
        <taxon>CS clade</taxon>
        <taxon>Chlamydomonadales</taxon>
        <taxon>Haematococcaceae</taxon>
        <taxon>Haematococcus</taxon>
    </lineage>
</organism>